<feature type="transmembrane region" description="Helical" evidence="8">
    <location>
        <begin position="380"/>
        <end position="401"/>
    </location>
</feature>
<dbReference type="EMBL" id="BMPG01000001">
    <property type="protein sequence ID" value="GGL46180.1"/>
    <property type="molecule type" value="Genomic_DNA"/>
</dbReference>
<evidence type="ECO:0000256" key="8">
    <source>
        <dbReference type="RuleBase" id="RU363032"/>
    </source>
</evidence>
<evidence type="ECO:0000256" key="5">
    <source>
        <dbReference type="ARBA" id="ARBA00022692"/>
    </source>
</evidence>
<dbReference type="Proteomes" id="UP000607197">
    <property type="component" value="Unassembled WGS sequence"/>
</dbReference>
<evidence type="ECO:0000256" key="1">
    <source>
        <dbReference type="ARBA" id="ARBA00004429"/>
    </source>
</evidence>
<keyword evidence="5 8" id="KW-0812">Transmembrane</keyword>
<feature type="transmembrane region" description="Helical" evidence="8">
    <location>
        <begin position="321"/>
        <end position="346"/>
    </location>
</feature>
<evidence type="ECO:0000256" key="7">
    <source>
        <dbReference type="ARBA" id="ARBA00023136"/>
    </source>
</evidence>
<keyword evidence="7 8" id="KW-0472">Membrane</keyword>
<feature type="transmembrane region" description="Helical" evidence="8">
    <location>
        <begin position="153"/>
        <end position="181"/>
    </location>
</feature>
<dbReference type="InterPro" id="IPR035906">
    <property type="entry name" value="MetI-like_sf"/>
</dbReference>
<comment type="subcellular location">
    <subcellularLocation>
        <location evidence="1">Cell inner membrane</location>
        <topology evidence="1">Multi-pass membrane protein</topology>
    </subcellularLocation>
    <subcellularLocation>
        <location evidence="8">Cell membrane</location>
        <topology evidence="8">Multi-pass membrane protein</topology>
    </subcellularLocation>
</comment>
<feature type="transmembrane region" description="Helical" evidence="8">
    <location>
        <begin position="232"/>
        <end position="253"/>
    </location>
</feature>
<dbReference type="CDD" id="cd06261">
    <property type="entry name" value="TM_PBP2"/>
    <property type="match status" value="2"/>
</dbReference>
<dbReference type="PANTHER" id="PTHR43357:SF4">
    <property type="entry name" value="INNER MEMBRANE ABC TRANSPORTER PERMEASE PROTEIN YDCV"/>
    <property type="match status" value="1"/>
</dbReference>
<evidence type="ECO:0000313" key="11">
    <source>
        <dbReference type="Proteomes" id="UP000607197"/>
    </source>
</evidence>
<feature type="transmembrane region" description="Helical" evidence="8">
    <location>
        <begin position="413"/>
        <end position="435"/>
    </location>
</feature>
<evidence type="ECO:0000256" key="4">
    <source>
        <dbReference type="ARBA" id="ARBA00022519"/>
    </source>
</evidence>
<keyword evidence="6 8" id="KW-1133">Transmembrane helix</keyword>
<feature type="transmembrane region" description="Helical" evidence="8">
    <location>
        <begin position="498"/>
        <end position="519"/>
    </location>
</feature>
<comment type="caution">
    <text evidence="10">The sequence shown here is derived from an EMBL/GenBank/DDBJ whole genome shotgun (WGS) entry which is preliminary data.</text>
</comment>
<accession>A0A830F1L0</accession>
<dbReference type="PANTHER" id="PTHR43357">
    <property type="entry name" value="INNER MEMBRANE ABC TRANSPORTER PERMEASE PROTEIN YDCV"/>
    <property type="match status" value="1"/>
</dbReference>
<keyword evidence="4" id="KW-0997">Cell inner membrane</keyword>
<reference evidence="10" key="2">
    <citation type="submission" date="2020-09" db="EMBL/GenBank/DDBJ databases">
        <authorList>
            <person name="Sun Q."/>
            <person name="Ohkuma M."/>
        </authorList>
    </citation>
    <scope>NUCLEOTIDE SEQUENCE</scope>
    <source>
        <strain evidence="10">JCM 19596</strain>
    </source>
</reference>
<dbReference type="AlphaFoldDB" id="A0A830F1L0"/>
<feature type="transmembrane region" description="Helical" evidence="8">
    <location>
        <begin position="94"/>
        <end position="114"/>
    </location>
</feature>
<feature type="transmembrane region" description="Helical" evidence="8">
    <location>
        <begin position="273"/>
        <end position="292"/>
    </location>
</feature>
<protein>
    <submittedName>
        <fullName evidence="10">Sulfate ABC transporter permease</fullName>
    </submittedName>
</protein>
<evidence type="ECO:0000313" key="10">
    <source>
        <dbReference type="EMBL" id="GGL46180.1"/>
    </source>
</evidence>
<dbReference type="InterPro" id="IPR000515">
    <property type="entry name" value="MetI-like"/>
</dbReference>
<evidence type="ECO:0000256" key="3">
    <source>
        <dbReference type="ARBA" id="ARBA00022475"/>
    </source>
</evidence>
<feature type="transmembrane region" description="Helical" evidence="8">
    <location>
        <begin position="126"/>
        <end position="147"/>
    </location>
</feature>
<keyword evidence="11" id="KW-1185">Reference proteome</keyword>
<feature type="domain" description="ABC transmembrane type-1" evidence="9">
    <location>
        <begin position="376"/>
        <end position="575"/>
    </location>
</feature>
<feature type="transmembrane region" description="Helical" evidence="8">
    <location>
        <begin position="554"/>
        <end position="575"/>
    </location>
</feature>
<dbReference type="Pfam" id="PF00528">
    <property type="entry name" value="BPD_transp_1"/>
    <property type="match status" value="2"/>
</dbReference>
<dbReference type="GO" id="GO:0055085">
    <property type="term" value="P:transmembrane transport"/>
    <property type="evidence" value="ECO:0007669"/>
    <property type="project" value="InterPro"/>
</dbReference>
<feature type="domain" description="ABC transmembrane type-1" evidence="9">
    <location>
        <begin position="88"/>
        <end position="291"/>
    </location>
</feature>
<organism evidence="10 11">
    <name type="scientific">Halocalculus aciditolerans</name>
    <dbReference type="NCBI Taxonomy" id="1383812"/>
    <lineage>
        <taxon>Archaea</taxon>
        <taxon>Methanobacteriati</taxon>
        <taxon>Methanobacteriota</taxon>
        <taxon>Stenosarchaea group</taxon>
        <taxon>Halobacteria</taxon>
        <taxon>Halobacteriales</taxon>
        <taxon>Halobacteriaceae</taxon>
        <taxon>Halocalculus</taxon>
    </lineage>
</organism>
<proteinExistence type="inferred from homology"/>
<evidence type="ECO:0000259" key="9">
    <source>
        <dbReference type="PROSITE" id="PS50928"/>
    </source>
</evidence>
<dbReference type="Gene3D" id="1.10.3720.10">
    <property type="entry name" value="MetI-like"/>
    <property type="match status" value="2"/>
</dbReference>
<reference evidence="10" key="1">
    <citation type="journal article" date="2014" name="Int. J. Syst. Evol. Microbiol.">
        <title>Complete genome sequence of Corynebacterium casei LMG S-19264T (=DSM 44701T), isolated from a smear-ripened cheese.</title>
        <authorList>
            <consortium name="US DOE Joint Genome Institute (JGI-PGF)"/>
            <person name="Walter F."/>
            <person name="Albersmeier A."/>
            <person name="Kalinowski J."/>
            <person name="Ruckert C."/>
        </authorList>
    </citation>
    <scope>NUCLEOTIDE SEQUENCE</scope>
    <source>
        <strain evidence="10">JCM 19596</strain>
    </source>
</reference>
<dbReference type="RefSeq" id="WP_188974694.1">
    <property type="nucleotide sequence ID" value="NZ_BMPG01000001.1"/>
</dbReference>
<comment type="similarity">
    <text evidence="8">Belongs to the binding-protein-dependent transport system permease family.</text>
</comment>
<feature type="transmembrane region" description="Helical" evidence="8">
    <location>
        <begin position="447"/>
        <end position="465"/>
    </location>
</feature>
<name>A0A830F1L0_9EURY</name>
<keyword evidence="3" id="KW-1003">Cell membrane</keyword>
<dbReference type="PROSITE" id="PS50928">
    <property type="entry name" value="ABC_TM1"/>
    <property type="match status" value="2"/>
</dbReference>
<dbReference type="SUPFAM" id="SSF161098">
    <property type="entry name" value="MetI-like"/>
    <property type="match status" value="2"/>
</dbReference>
<sequence length="584" mass="59883">MKARTWRLAVGLPIAAALVVFFYYPVGALLASAVAPEDGPLLAPVVGVLTDPFYVGALAGAFADPLGVPAGLRAWANAGFPPVAFGIFGRTVTIATLGTLASVALGLPIAYVLARYEFPGRDVATSLTVVPFVLPAILVAVGFTASFGTHGTINALLAAAGLPTLDLAFTLPLVVLALAFYNAPLITRFVLAAYETADYRTVAVARTLGANRRRAALDALLPQLAPAFGASVLLAFIFNFMAFPIVLALGGLRLATVEVWLYALANNLKLTEAAGLAVVEAVVTLSLTYVYIRYERGQSAGSAGSPPPRRRVLGRPDRGRLAVGVVAVAALVMFVLPMASMVYASVRGAGGFTLSNYAFLASQTAGPGRTDPATAVVNSLLFAVGAAAVALPAGTAVALVTEREGRGRGVLGAVLMAPLAVSGVIVGLGLLRTLVFGVDVAGSRVVVAGPLAIVLAHAVGGYPFVARTVAPAIARVDDRTLEVARTLGAGRMRAFRDVALPVVLPALVAGAAFAFAISIGEFDATIILTQDPGSYTMPIAVEQYLGNRSTGPDLGPATAMGTVLLVVSAASFLVVERLGGRIEL</sequence>
<dbReference type="OrthoDB" id="86208at2157"/>
<keyword evidence="2 8" id="KW-0813">Transport</keyword>
<gene>
    <name evidence="10" type="ORF">GCM10009039_00720</name>
</gene>
<evidence type="ECO:0000256" key="6">
    <source>
        <dbReference type="ARBA" id="ARBA00022989"/>
    </source>
</evidence>
<dbReference type="GO" id="GO:0005886">
    <property type="term" value="C:plasma membrane"/>
    <property type="evidence" value="ECO:0007669"/>
    <property type="project" value="UniProtKB-SubCell"/>
</dbReference>
<evidence type="ECO:0000256" key="2">
    <source>
        <dbReference type="ARBA" id="ARBA00022448"/>
    </source>
</evidence>